<accession>A0A397EZV3</accession>
<gene>
    <name evidence="2" type="ORF">DYB31_009066</name>
</gene>
<evidence type="ECO:0000313" key="3">
    <source>
        <dbReference type="Proteomes" id="UP000266196"/>
    </source>
</evidence>
<evidence type="ECO:0000256" key="1">
    <source>
        <dbReference type="SAM" id="MobiDB-lite"/>
    </source>
</evidence>
<evidence type="ECO:0000313" key="2">
    <source>
        <dbReference type="EMBL" id="RHZ06208.1"/>
    </source>
</evidence>
<proteinExistence type="predicted"/>
<comment type="caution">
    <text evidence="2">The sequence shown here is derived from an EMBL/GenBank/DDBJ whole genome shotgun (WGS) entry which is preliminary data.</text>
</comment>
<feature type="compositionally biased region" description="Gly residues" evidence="1">
    <location>
        <begin position="92"/>
        <end position="106"/>
    </location>
</feature>
<feature type="non-terminal residue" evidence="2">
    <location>
        <position position="1"/>
    </location>
</feature>
<protein>
    <submittedName>
        <fullName evidence="2">Uncharacterized protein</fullName>
    </submittedName>
</protein>
<organism evidence="2 3">
    <name type="scientific">Aphanomyces astaci</name>
    <name type="common">Crayfish plague agent</name>
    <dbReference type="NCBI Taxonomy" id="112090"/>
    <lineage>
        <taxon>Eukaryota</taxon>
        <taxon>Sar</taxon>
        <taxon>Stramenopiles</taxon>
        <taxon>Oomycota</taxon>
        <taxon>Saprolegniomycetes</taxon>
        <taxon>Saprolegniales</taxon>
        <taxon>Verrucalvaceae</taxon>
        <taxon>Aphanomyces</taxon>
    </lineage>
</organism>
<name>A0A397EZV3_APHAT</name>
<dbReference type="Proteomes" id="UP000266196">
    <property type="component" value="Unassembled WGS sequence"/>
</dbReference>
<reference evidence="2 3" key="1">
    <citation type="submission" date="2018-08" db="EMBL/GenBank/DDBJ databases">
        <title>Aphanomyces genome sequencing and annotation.</title>
        <authorList>
            <person name="Minardi D."/>
            <person name="Oidtmann B."/>
            <person name="Van Der Giezen M."/>
            <person name="Studholme D.J."/>
        </authorList>
    </citation>
    <scope>NUCLEOTIDE SEQUENCE [LARGE SCALE GENOMIC DNA]</scope>
    <source>
        <strain evidence="2 3">197901</strain>
    </source>
</reference>
<feature type="compositionally biased region" description="Polar residues" evidence="1">
    <location>
        <begin position="57"/>
        <end position="66"/>
    </location>
</feature>
<feature type="compositionally biased region" description="Basic residues" evidence="1">
    <location>
        <begin position="141"/>
        <end position="150"/>
    </location>
</feature>
<feature type="region of interest" description="Disordered" evidence="1">
    <location>
        <begin position="1"/>
        <end position="66"/>
    </location>
</feature>
<dbReference type="AlphaFoldDB" id="A0A397EZV3"/>
<dbReference type="EMBL" id="QUTE01012776">
    <property type="protein sequence ID" value="RHZ06208.1"/>
    <property type="molecule type" value="Genomic_DNA"/>
</dbReference>
<feature type="region of interest" description="Disordered" evidence="1">
    <location>
        <begin position="92"/>
        <end position="150"/>
    </location>
</feature>
<feature type="compositionally biased region" description="Basic residues" evidence="1">
    <location>
        <begin position="15"/>
        <end position="26"/>
    </location>
</feature>
<sequence>VGSTDTVPPSAVHVRTSRMSHVRRVAALRGGPGDDSPRCGGGSNSSDDNDPTMDVVTRSTTKTHQMQMMATKPLWLRDKTDDTDGAAVVAGVGGGPLGRGLGGGASGLVKARRTSRTRNNHDDDDVDHHHMQAPTPQQQPPHRRVHVGLA</sequence>